<comment type="caution">
    <text evidence="1">The sequence shown here is derived from an EMBL/GenBank/DDBJ whole genome shotgun (WGS) entry which is preliminary data.</text>
</comment>
<protein>
    <submittedName>
        <fullName evidence="1">DgyrCDS4936</fullName>
    </submittedName>
</protein>
<dbReference type="PANTHER" id="PTHR36451">
    <property type="entry name" value="PAPS-DEPENDENT SULFOTRANSFERASE STF3"/>
    <property type="match status" value="1"/>
</dbReference>
<dbReference type="AlphaFoldDB" id="A0A7I8VJW1"/>
<dbReference type="Pfam" id="PF13469">
    <property type="entry name" value="Sulfotransfer_3"/>
    <property type="match status" value="1"/>
</dbReference>
<proteinExistence type="predicted"/>
<organism evidence="1 2">
    <name type="scientific">Dimorphilus gyrociliatus</name>
    <dbReference type="NCBI Taxonomy" id="2664684"/>
    <lineage>
        <taxon>Eukaryota</taxon>
        <taxon>Metazoa</taxon>
        <taxon>Spiralia</taxon>
        <taxon>Lophotrochozoa</taxon>
        <taxon>Annelida</taxon>
        <taxon>Polychaeta</taxon>
        <taxon>Polychaeta incertae sedis</taxon>
        <taxon>Dinophilidae</taxon>
        <taxon>Dimorphilus</taxon>
    </lineage>
</organism>
<gene>
    <name evidence="1" type="ORF">DGYR_LOCUS4679</name>
</gene>
<dbReference type="OrthoDB" id="10044941at2759"/>
<sequence>MLKLLAYLCKRVIDFVGDFSQTIFGVQLFRLDSISVVTSLNGRARKELEENLDLLDGLKAYCEGYNNEKDIGVTGRYLMNNLAQQNLQVRGDVLQYIEEHPEVNDIPVQRPVFIVTLPRTGSTYLHCLLTTDKRWWVPEYWQMAEPLPVPDWPRNEQDRERINKFQTFIDIMNELAGSDDVKKSHSVHSTDPEDLMMMLTRSMIYFIPFAYESTTAYRNWLQTRPDGFWEHAYKLVRKELQIALSGKGVGGRRVLAMNHICFSNPTALLDAFPDAQMIHIHRDPAKLVPSFCSLCRTLNATFRKASDEDGSRVIGEQMTDLLESSAISLTQLRQTVPNININIPSKPQKFIDVDYERLLDDPIGVLKAVYEDIDMEWTDECEAGFQKFVDEHPRNKFGSHVYTCQEFNLNEKDIRKRFALYMDLFGVRPET</sequence>
<dbReference type="InterPro" id="IPR027417">
    <property type="entry name" value="P-loop_NTPase"/>
</dbReference>
<reference evidence="1 2" key="1">
    <citation type="submission" date="2020-08" db="EMBL/GenBank/DDBJ databases">
        <authorList>
            <person name="Hejnol A."/>
        </authorList>
    </citation>
    <scope>NUCLEOTIDE SEQUENCE [LARGE SCALE GENOMIC DNA]</scope>
</reference>
<dbReference type="Gene3D" id="3.40.50.300">
    <property type="entry name" value="P-loop containing nucleotide triphosphate hydrolases"/>
    <property type="match status" value="1"/>
</dbReference>
<name>A0A7I8VJW1_9ANNE</name>
<dbReference type="InterPro" id="IPR052736">
    <property type="entry name" value="Stf3_sulfotransferase"/>
</dbReference>
<dbReference type="Proteomes" id="UP000549394">
    <property type="component" value="Unassembled WGS sequence"/>
</dbReference>
<evidence type="ECO:0000313" key="1">
    <source>
        <dbReference type="EMBL" id="CAD5116001.1"/>
    </source>
</evidence>
<accession>A0A7I8VJW1</accession>
<evidence type="ECO:0000313" key="2">
    <source>
        <dbReference type="Proteomes" id="UP000549394"/>
    </source>
</evidence>
<keyword evidence="2" id="KW-1185">Reference proteome</keyword>
<dbReference type="PANTHER" id="PTHR36451:SF1">
    <property type="entry name" value="OMEGA-HYDROXY-BETA-DIHYDROMENAQUINONE-9 SULFOTRANSFERASE STF3"/>
    <property type="match status" value="1"/>
</dbReference>
<dbReference type="SUPFAM" id="SSF52540">
    <property type="entry name" value="P-loop containing nucleoside triphosphate hydrolases"/>
    <property type="match status" value="1"/>
</dbReference>
<dbReference type="EMBL" id="CAJFCJ010000006">
    <property type="protein sequence ID" value="CAD5116001.1"/>
    <property type="molecule type" value="Genomic_DNA"/>
</dbReference>